<keyword evidence="11" id="KW-1185">Reference proteome</keyword>
<feature type="transmembrane region" description="Helical" evidence="9">
    <location>
        <begin position="119"/>
        <end position="139"/>
    </location>
</feature>
<keyword evidence="3" id="KW-0999">Mitochondrion inner membrane</keyword>
<gene>
    <name evidence="10" type="ORF">PG986_005106</name>
</gene>
<evidence type="ECO:0008006" key="12">
    <source>
        <dbReference type="Google" id="ProtNLM"/>
    </source>
</evidence>
<feature type="repeat" description="Solcar" evidence="6">
    <location>
        <begin position="200"/>
        <end position="280"/>
    </location>
</feature>
<protein>
    <recommendedName>
        <fullName evidence="12">Mitochondrial carrier protein</fullName>
    </recommendedName>
</protein>
<comment type="similarity">
    <text evidence="7">Belongs to the mitochondrial carrier (TC 2.A.29) family.</text>
</comment>
<dbReference type="EMBL" id="JAQQWE010000004">
    <property type="protein sequence ID" value="KAK7955884.1"/>
    <property type="molecule type" value="Genomic_DNA"/>
</dbReference>
<evidence type="ECO:0000313" key="10">
    <source>
        <dbReference type="EMBL" id="KAK7955884.1"/>
    </source>
</evidence>
<dbReference type="PANTHER" id="PTHR47567:SF1">
    <property type="entry name" value="NAD-DEPENDENT EPIMERASE_DEHYDRATASE DOMAIN-CONTAINING PROTEIN"/>
    <property type="match status" value="1"/>
</dbReference>
<evidence type="ECO:0000256" key="6">
    <source>
        <dbReference type="PROSITE-ProRule" id="PRU00282"/>
    </source>
</evidence>
<feature type="transmembrane region" description="Helical" evidence="9">
    <location>
        <begin position="251"/>
        <end position="274"/>
    </location>
</feature>
<keyword evidence="4 9" id="KW-1133">Transmembrane helix</keyword>
<name>A0ABR1QGK7_9PEZI</name>
<evidence type="ECO:0000256" key="8">
    <source>
        <dbReference type="SAM" id="MobiDB-lite"/>
    </source>
</evidence>
<reference evidence="10 11" key="1">
    <citation type="submission" date="2023-01" db="EMBL/GenBank/DDBJ databases">
        <title>Analysis of 21 Apiospora genomes using comparative genomics revels a genus with tremendous synthesis potential of carbohydrate active enzymes and secondary metabolites.</title>
        <authorList>
            <person name="Sorensen T."/>
        </authorList>
    </citation>
    <scope>NUCLEOTIDE SEQUENCE [LARGE SCALE GENOMIC DNA]</scope>
    <source>
        <strain evidence="10 11">CBS 24483</strain>
    </source>
</reference>
<dbReference type="GeneID" id="92074390"/>
<feature type="transmembrane region" description="Helical" evidence="9">
    <location>
        <begin position="305"/>
        <end position="322"/>
    </location>
</feature>
<feature type="transmembrane region" description="Helical" evidence="9">
    <location>
        <begin position="81"/>
        <end position="99"/>
    </location>
</feature>
<comment type="subcellular location">
    <subcellularLocation>
        <location evidence="1">Membrane</location>
        <topology evidence="1">Multi-pass membrane protein</topology>
    </subcellularLocation>
</comment>
<feature type="compositionally biased region" description="Low complexity" evidence="8">
    <location>
        <begin position="21"/>
        <end position="35"/>
    </location>
</feature>
<feature type="region of interest" description="Disordered" evidence="8">
    <location>
        <begin position="1"/>
        <end position="57"/>
    </location>
</feature>
<accession>A0ABR1QGK7</accession>
<dbReference type="Proteomes" id="UP001391051">
    <property type="component" value="Unassembled WGS sequence"/>
</dbReference>
<comment type="caution">
    <text evidence="10">The sequence shown here is derived from an EMBL/GenBank/DDBJ whole genome shotgun (WGS) entry which is preliminary data.</text>
</comment>
<evidence type="ECO:0000256" key="3">
    <source>
        <dbReference type="ARBA" id="ARBA00022792"/>
    </source>
</evidence>
<dbReference type="InterPro" id="IPR023395">
    <property type="entry name" value="MCP_dom_sf"/>
</dbReference>
<organism evidence="10 11">
    <name type="scientific">Apiospora aurea</name>
    <dbReference type="NCBI Taxonomy" id="335848"/>
    <lineage>
        <taxon>Eukaryota</taxon>
        <taxon>Fungi</taxon>
        <taxon>Dikarya</taxon>
        <taxon>Ascomycota</taxon>
        <taxon>Pezizomycotina</taxon>
        <taxon>Sordariomycetes</taxon>
        <taxon>Xylariomycetidae</taxon>
        <taxon>Amphisphaeriales</taxon>
        <taxon>Apiosporaceae</taxon>
        <taxon>Apiospora</taxon>
    </lineage>
</organism>
<evidence type="ECO:0000256" key="7">
    <source>
        <dbReference type="RuleBase" id="RU000488"/>
    </source>
</evidence>
<dbReference type="RefSeq" id="XP_066701190.1">
    <property type="nucleotide sequence ID" value="XM_066841328.1"/>
</dbReference>
<dbReference type="SUPFAM" id="SSF103506">
    <property type="entry name" value="Mitochondrial carrier"/>
    <property type="match status" value="1"/>
</dbReference>
<keyword evidence="5 6" id="KW-0472">Membrane</keyword>
<evidence type="ECO:0000256" key="4">
    <source>
        <dbReference type="ARBA" id="ARBA00022989"/>
    </source>
</evidence>
<keyword evidence="3" id="KW-0496">Mitochondrion</keyword>
<evidence type="ECO:0000256" key="1">
    <source>
        <dbReference type="ARBA" id="ARBA00004141"/>
    </source>
</evidence>
<dbReference type="InterPro" id="IPR018108">
    <property type="entry name" value="MCP_transmembrane"/>
</dbReference>
<evidence type="ECO:0000256" key="5">
    <source>
        <dbReference type="ARBA" id="ARBA00023136"/>
    </source>
</evidence>
<dbReference type="Gene3D" id="1.50.40.10">
    <property type="entry name" value="Mitochondrial carrier domain"/>
    <property type="match status" value="1"/>
</dbReference>
<dbReference type="PROSITE" id="PS50920">
    <property type="entry name" value="SOLCAR"/>
    <property type="match status" value="1"/>
</dbReference>
<evidence type="ECO:0000313" key="11">
    <source>
        <dbReference type="Proteomes" id="UP001391051"/>
    </source>
</evidence>
<keyword evidence="7" id="KW-0813">Transport</keyword>
<evidence type="ECO:0000256" key="2">
    <source>
        <dbReference type="ARBA" id="ARBA00022692"/>
    </source>
</evidence>
<dbReference type="PANTHER" id="PTHR47567">
    <property type="entry name" value="MITOCHONDRIAL SUBSTRATE/SOLUTE CARRIER"/>
    <property type="match status" value="1"/>
</dbReference>
<dbReference type="Pfam" id="PF00153">
    <property type="entry name" value="Mito_carr"/>
    <property type="match status" value="1"/>
</dbReference>
<evidence type="ECO:0000256" key="9">
    <source>
        <dbReference type="SAM" id="Phobius"/>
    </source>
</evidence>
<keyword evidence="2 6" id="KW-0812">Transmembrane</keyword>
<proteinExistence type="inferred from homology"/>
<sequence length="398" mass="44034">MGDLENQEPGASAERTPLLAQHQQQRQQQQQQQTQPASRAAEETETATTEPNGDEQHEAAALLEPQPQLQEPPQKRTRAWWFWRILWTVLAALVLAVFIKGWVDAKDVDFDLGHALKRALGGGLSGAAAMVLQVLLLMYRHGTGLRTATKTLYREGRIRRYYQGMGAALVQGPVARFGDTAANAGILALMHSNGYLDKLPSPIKTIFVSLCAAAFRMILTPIDTLKTTLQAQGARGTSLLRQRVKTHGVGSLWWGAFATAAATFVGNYPCLVYWPTVVPADTFGVRRLKYNLLSELLVEPPRHPLILWLLRLAFIGFCASVISDSVSNSLRVVKTYRQVNDTKVSYSEAARLVVLQDGISGLFGRGLKTRILANGLQGILFTILWKLFLDLWEKETSS</sequence>